<dbReference type="InterPro" id="IPR036409">
    <property type="entry name" value="Aldolase_II/adducin_N_sf"/>
</dbReference>
<protein>
    <submittedName>
        <fullName evidence="4">Class II aldolase/adducin family protein</fullName>
    </submittedName>
</protein>
<dbReference type="RefSeq" id="WP_408156733.1">
    <property type="nucleotide sequence ID" value="NZ_JAQQCL010000033.1"/>
</dbReference>
<dbReference type="SMART" id="SM01007">
    <property type="entry name" value="Aldolase_II"/>
    <property type="match status" value="1"/>
</dbReference>
<evidence type="ECO:0000313" key="5">
    <source>
        <dbReference type="Proteomes" id="UP001629392"/>
    </source>
</evidence>
<gene>
    <name evidence="4" type="ORF">PQQ73_30790</name>
</gene>
<dbReference type="Gene3D" id="3.40.190.10">
    <property type="entry name" value="Periplasmic binding protein-like II"/>
    <property type="match status" value="2"/>
</dbReference>
<evidence type="ECO:0000313" key="4">
    <source>
        <dbReference type="EMBL" id="MFM0720708.1"/>
    </source>
</evidence>
<evidence type="ECO:0000256" key="1">
    <source>
        <dbReference type="ARBA" id="ARBA00022723"/>
    </source>
</evidence>
<organism evidence="4 5">
    <name type="scientific">Paraburkholderia strydomiana</name>
    <dbReference type="NCBI Taxonomy" id="1245417"/>
    <lineage>
        <taxon>Bacteria</taxon>
        <taxon>Pseudomonadati</taxon>
        <taxon>Pseudomonadota</taxon>
        <taxon>Betaproteobacteria</taxon>
        <taxon>Burkholderiales</taxon>
        <taxon>Burkholderiaceae</taxon>
        <taxon>Paraburkholderia</taxon>
    </lineage>
</organism>
<comment type="caution">
    <text evidence="4">The sequence shown here is derived from an EMBL/GenBank/DDBJ whole genome shotgun (WGS) entry which is preliminary data.</text>
</comment>
<sequence>MDELVVKALKAWRFLYRHGFIEGFGHISVRLPGNRFMVTRHSLGLEAGSEDFVVMDLDGNKLEGAGDPPREYPIHLEIYAARPDVNSVVHYHGMYSTAFTTSGRQLRPIHLMGTLFHEGIPTYDDPRLINDRERGAYLAQTLGRNRAVLMCAHGATVTGESIEEMVVGAFLFEENAQRATISATLGEPVWINDELAANAGNELLKSRGPFRRVWALVEQEHEEFSVENRRAEEAGTFRVMTSGIFTAAYQALVPKLEKLIGKKVVTLTTSIGTGEKSISNRLKRFEAVDLVIAAECNMREFVDQGLILEDSARLVAKSSLALAVREGRQAPDVSTPDALKETFLAAEKIAYSASASGKYLTTQLYQKLGIADECLPKSLFVGDGERTGAVVAREEADLAFQQLSELLPVPGIAHITPIPEEFQVSFRVGVGVPTWSRNAQLSRSVIRYIASEESRDAIAESGLKCLIDASDCEWLVSK</sequence>
<proteinExistence type="predicted"/>
<dbReference type="PANTHER" id="PTHR22789">
    <property type="entry name" value="FUCULOSE PHOSPHATE ALDOLASE"/>
    <property type="match status" value="1"/>
</dbReference>
<dbReference type="Gene3D" id="3.40.225.10">
    <property type="entry name" value="Class II aldolase/adducin N-terminal domain"/>
    <property type="match status" value="1"/>
</dbReference>
<reference evidence="4 5" key="1">
    <citation type="journal article" date="2024" name="Chem. Sci.">
        <title>Discovery of megapolipeptins by genome mining of a Burkholderiales bacteria collection.</title>
        <authorList>
            <person name="Paulo B.S."/>
            <person name="Recchia M.J.J."/>
            <person name="Lee S."/>
            <person name="Fergusson C.H."/>
            <person name="Romanowski S.B."/>
            <person name="Hernandez A."/>
            <person name="Krull N."/>
            <person name="Liu D.Y."/>
            <person name="Cavanagh H."/>
            <person name="Bos A."/>
            <person name="Gray C.A."/>
            <person name="Murphy B.T."/>
            <person name="Linington R.G."/>
            <person name="Eustaquio A.S."/>
        </authorList>
    </citation>
    <scope>NUCLEOTIDE SEQUENCE [LARGE SCALE GENOMIC DNA]</scope>
    <source>
        <strain evidence="4 5">RL17-350-BIC-E</strain>
    </source>
</reference>
<keyword evidence="5" id="KW-1185">Reference proteome</keyword>
<name>A0ABW9ENZ7_9BURK</name>
<dbReference type="InterPro" id="IPR050197">
    <property type="entry name" value="Aldolase_class_II_sugar_metab"/>
</dbReference>
<dbReference type="Pfam" id="PF13531">
    <property type="entry name" value="SBP_bac_11"/>
    <property type="match status" value="1"/>
</dbReference>
<dbReference type="EMBL" id="JAQQCL010000033">
    <property type="protein sequence ID" value="MFM0720708.1"/>
    <property type="molecule type" value="Genomic_DNA"/>
</dbReference>
<dbReference type="Proteomes" id="UP001629392">
    <property type="component" value="Unassembled WGS sequence"/>
</dbReference>
<keyword evidence="2" id="KW-0456">Lyase</keyword>
<keyword evidence="1" id="KW-0479">Metal-binding</keyword>
<dbReference type="InterPro" id="IPR001303">
    <property type="entry name" value="Aldolase_II/adducin_N"/>
</dbReference>
<dbReference type="Pfam" id="PF00596">
    <property type="entry name" value="Aldolase_II"/>
    <property type="match status" value="1"/>
</dbReference>
<feature type="domain" description="Class II aldolase/adducin N-terminal" evidence="3">
    <location>
        <begin position="6"/>
        <end position="180"/>
    </location>
</feature>
<evidence type="ECO:0000256" key="2">
    <source>
        <dbReference type="ARBA" id="ARBA00023239"/>
    </source>
</evidence>
<evidence type="ECO:0000259" key="3">
    <source>
        <dbReference type="SMART" id="SM01007"/>
    </source>
</evidence>
<dbReference type="SUPFAM" id="SSF53639">
    <property type="entry name" value="AraD/HMP-PK domain-like"/>
    <property type="match status" value="1"/>
</dbReference>
<dbReference type="SUPFAM" id="SSF53850">
    <property type="entry name" value="Periplasmic binding protein-like II"/>
    <property type="match status" value="1"/>
</dbReference>
<accession>A0ABW9ENZ7</accession>
<dbReference type="PANTHER" id="PTHR22789:SF0">
    <property type="entry name" value="3-OXO-TETRONATE 4-PHOSPHATE DECARBOXYLASE-RELATED"/>
    <property type="match status" value="1"/>
</dbReference>